<reference evidence="1 2" key="1">
    <citation type="submission" date="2023-07" db="EMBL/GenBank/DDBJ databases">
        <title>Sequencing the genomes of 1000 actinobacteria strains.</title>
        <authorList>
            <person name="Klenk H.-P."/>
        </authorList>
    </citation>
    <scope>NUCLEOTIDE SEQUENCE [LARGE SCALE GENOMIC DNA]</scope>
    <source>
        <strain evidence="1 2">DSM 19515</strain>
    </source>
</reference>
<evidence type="ECO:0000313" key="2">
    <source>
        <dbReference type="Proteomes" id="UP001230145"/>
    </source>
</evidence>
<sequence>MSAPLSQPLLEVVTGVCEALAIPVRVSLFTPTPLPDTFAVTTPLGDDLGLWADGAPGVEIEQARLSLYTTGNYLPLRDTVTSALLAAGVTITGRTYVGFEDETGYHHYAIDTAAHRVWGG</sequence>
<name>A0ABT9PJC5_9ACTO</name>
<organism evidence="1 2">
    <name type="scientific">Trueperella abortisuis</name>
    <dbReference type="NCBI Taxonomy" id="445930"/>
    <lineage>
        <taxon>Bacteria</taxon>
        <taxon>Bacillati</taxon>
        <taxon>Actinomycetota</taxon>
        <taxon>Actinomycetes</taxon>
        <taxon>Actinomycetales</taxon>
        <taxon>Actinomycetaceae</taxon>
        <taxon>Trueperella</taxon>
    </lineage>
</organism>
<dbReference type="Proteomes" id="UP001230145">
    <property type="component" value="Unassembled WGS sequence"/>
</dbReference>
<protein>
    <submittedName>
        <fullName evidence="1">Uncharacterized protein</fullName>
    </submittedName>
</protein>
<dbReference type="EMBL" id="JAUSQL010000001">
    <property type="protein sequence ID" value="MDP9832826.1"/>
    <property type="molecule type" value="Genomic_DNA"/>
</dbReference>
<keyword evidence="2" id="KW-1185">Reference proteome</keyword>
<accession>A0ABT9PJC5</accession>
<gene>
    <name evidence="1" type="ORF">J2S45_001505</name>
</gene>
<evidence type="ECO:0000313" key="1">
    <source>
        <dbReference type="EMBL" id="MDP9832826.1"/>
    </source>
</evidence>
<comment type="caution">
    <text evidence="1">The sequence shown here is derived from an EMBL/GenBank/DDBJ whole genome shotgun (WGS) entry which is preliminary data.</text>
</comment>
<dbReference type="RefSeq" id="WP_278787602.1">
    <property type="nucleotide sequence ID" value="NZ_JAUSQL010000001.1"/>
</dbReference>
<proteinExistence type="predicted"/>